<dbReference type="SUPFAM" id="SSF54106">
    <property type="entry name" value="LysM domain"/>
    <property type="match status" value="1"/>
</dbReference>
<feature type="domain" description="LysM" evidence="1">
    <location>
        <begin position="461"/>
        <end position="504"/>
    </location>
</feature>
<proteinExistence type="predicted"/>
<dbReference type="CDD" id="cd00118">
    <property type="entry name" value="LysM"/>
    <property type="match status" value="1"/>
</dbReference>
<dbReference type="InterPro" id="IPR018392">
    <property type="entry name" value="LysM"/>
</dbReference>
<accession>A0A926ETG3</accession>
<evidence type="ECO:0000313" key="2">
    <source>
        <dbReference type="EMBL" id="MBC8588566.1"/>
    </source>
</evidence>
<dbReference type="Pfam" id="PF12673">
    <property type="entry name" value="SipL"/>
    <property type="match status" value="3"/>
</dbReference>
<dbReference type="EMBL" id="JACRTG010000023">
    <property type="protein sequence ID" value="MBC8588566.1"/>
    <property type="molecule type" value="Genomic_DNA"/>
</dbReference>
<dbReference type="InterPro" id="IPR036779">
    <property type="entry name" value="LysM_dom_sf"/>
</dbReference>
<gene>
    <name evidence="2" type="ORF">H8707_10025</name>
</gene>
<dbReference type="Proteomes" id="UP000601171">
    <property type="component" value="Unassembled WGS sequence"/>
</dbReference>
<dbReference type="RefSeq" id="WP_262430021.1">
    <property type="nucleotide sequence ID" value="NZ_JACRTG010000023.1"/>
</dbReference>
<evidence type="ECO:0000259" key="1">
    <source>
        <dbReference type="PROSITE" id="PS51782"/>
    </source>
</evidence>
<protein>
    <submittedName>
        <fullName evidence="2">DUF3794 domain-containing protein</fullName>
    </submittedName>
</protein>
<dbReference type="SMART" id="SM00257">
    <property type="entry name" value="LysM"/>
    <property type="match status" value="1"/>
</dbReference>
<dbReference type="InterPro" id="IPR024300">
    <property type="entry name" value="SipL_SPOCS_dom"/>
</dbReference>
<evidence type="ECO:0000313" key="3">
    <source>
        <dbReference type="Proteomes" id="UP000601171"/>
    </source>
</evidence>
<comment type="caution">
    <text evidence="2">The sequence shown here is derived from an EMBL/GenBank/DDBJ whole genome shotgun (WGS) entry which is preliminary data.</text>
</comment>
<sequence length="513" mass="58678">MAIELIKESFKVEEKVGKNDIQTLVEQEIYLSASKPDIEKVLWAQGKVDILNTKLINDKLIINGLAKFNLLYKAANEAGEVHLLDLNKEFKEEIEIPGVNEEMLSKVYSKIEYIEWEAEDRKLSLKALVSLWGEVDEIKTITAIKGITNDDKLQTLQEEIKYREIAGREISYALVKDTINLREDESEIDEVLGLNLNIKEIESMAVEDRIITSAEVNFNLIYSGGNSVHSKKGNIPFNHFIEMIGVTEKLKGEVEFEVVEGSYEVMGNDLGERKSVDLEIKVRVMGKAYEEKSRELIIDCYSTTENIFLKREELLISENLKDITHMEKLNLEVPEIYAQDIIETMGTANLLEEKYIDDGIVVDGYLTVEALYIDRLTNELSVYKDDFPFRSEIDEMISYDTNYNVEVKLDSIEGVTRKDSLEIEGNILVKVNLSKERKIYCINEIQETGELINKKDKPSITIYIAQKDDSMWDIAKRYNTTIDEIITSNNLTSNEISTGDKIIIEKKVDSISI</sequence>
<dbReference type="AlphaFoldDB" id="A0A926ETG3"/>
<keyword evidence="3" id="KW-1185">Reference proteome</keyword>
<organism evidence="2 3">
    <name type="scientific">Paratissierella segnis</name>
    <dbReference type="NCBI Taxonomy" id="2763679"/>
    <lineage>
        <taxon>Bacteria</taxon>
        <taxon>Bacillati</taxon>
        <taxon>Bacillota</taxon>
        <taxon>Tissierellia</taxon>
        <taxon>Tissierellales</taxon>
        <taxon>Tissierellaceae</taxon>
        <taxon>Paratissierella</taxon>
    </lineage>
</organism>
<dbReference type="Pfam" id="PF01476">
    <property type="entry name" value="LysM"/>
    <property type="match status" value="1"/>
</dbReference>
<dbReference type="PROSITE" id="PS51782">
    <property type="entry name" value="LYSM"/>
    <property type="match status" value="1"/>
</dbReference>
<dbReference type="Gene3D" id="3.10.350.10">
    <property type="entry name" value="LysM domain"/>
    <property type="match status" value="1"/>
</dbReference>
<reference evidence="2" key="1">
    <citation type="submission" date="2020-08" db="EMBL/GenBank/DDBJ databases">
        <title>Genome public.</title>
        <authorList>
            <person name="Liu C."/>
            <person name="Sun Q."/>
        </authorList>
    </citation>
    <scope>NUCLEOTIDE SEQUENCE</scope>
    <source>
        <strain evidence="2">BX21</strain>
    </source>
</reference>
<name>A0A926ETG3_9FIRM</name>